<feature type="transmembrane region" description="Helical" evidence="2">
    <location>
        <begin position="7"/>
        <end position="27"/>
    </location>
</feature>
<keyword evidence="2" id="KW-0812">Transmembrane</keyword>
<gene>
    <name evidence="3" type="ORF">GW534_03550</name>
</gene>
<keyword evidence="4" id="KW-1185">Reference proteome</keyword>
<proteinExistence type="predicted"/>
<dbReference type="InterPro" id="IPR019649">
    <property type="entry name" value="DUF2512"/>
</dbReference>
<feature type="compositionally biased region" description="Acidic residues" evidence="1">
    <location>
        <begin position="273"/>
        <end position="283"/>
    </location>
</feature>
<dbReference type="Proteomes" id="UP000743899">
    <property type="component" value="Unassembled WGS sequence"/>
</dbReference>
<organism evidence="3 4">
    <name type="scientific">Pallidibacillus pasinlerensis</name>
    <dbReference type="NCBI Taxonomy" id="2703818"/>
    <lineage>
        <taxon>Bacteria</taxon>
        <taxon>Bacillati</taxon>
        <taxon>Bacillota</taxon>
        <taxon>Bacilli</taxon>
        <taxon>Bacillales</taxon>
        <taxon>Bacillaceae</taxon>
        <taxon>Pallidibacillus</taxon>
    </lineage>
</organism>
<evidence type="ECO:0000256" key="1">
    <source>
        <dbReference type="SAM" id="MobiDB-lite"/>
    </source>
</evidence>
<evidence type="ECO:0000313" key="4">
    <source>
        <dbReference type="Proteomes" id="UP000743899"/>
    </source>
</evidence>
<dbReference type="EMBL" id="JAACYS010000009">
    <property type="protein sequence ID" value="NCU16849.1"/>
    <property type="molecule type" value="Genomic_DNA"/>
</dbReference>
<keyword evidence="2" id="KW-0472">Membrane</keyword>
<dbReference type="RefSeq" id="WP_161919680.1">
    <property type="nucleotide sequence ID" value="NZ_JAACYS010000009.1"/>
</dbReference>
<comment type="caution">
    <text evidence="3">The sequence shown here is derived from an EMBL/GenBank/DDBJ whole genome shotgun (WGS) entry which is preliminary data.</text>
</comment>
<protein>
    <submittedName>
        <fullName evidence="3">YndM family protein</fullName>
    </submittedName>
</protein>
<feature type="region of interest" description="Disordered" evidence="1">
    <location>
        <begin position="262"/>
        <end position="283"/>
    </location>
</feature>
<feature type="transmembrane region" description="Helical" evidence="2">
    <location>
        <begin position="87"/>
        <end position="105"/>
    </location>
</feature>
<accession>A0ABX0A0C3</accession>
<keyword evidence="2" id="KW-1133">Transmembrane helix</keyword>
<evidence type="ECO:0000256" key="2">
    <source>
        <dbReference type="SAM" id="Phobius"/>
    </source>
</evidence>
<sequence length="283" mass="32106">MKHIRALIIKFILITAVLLVTLGFLYGVDFGEILTISVILTITAYLIGDTVILPRYGNVAATVADFGLAYFGTWLIGAMIIEEPIRLGVASFISALFIAIAEAFFHRYLTKSIIKNEDEKKDLDYLRPSYQTEFAEELNPDVKRKKNNFTNANEKYTTEFGEETYTNLTTKSSSTAHINYDKTKTNTEFGEENYSFTKNGTNTPNNNNETEKYKTELGEDFPDFKKSEKMTNEKIGMSPNVTRDPSYYLSGFDFQSGYNFVPVTENQTRNETANEDENPNSET</sequence>
<evidence type="ECO:0000313" key="3">
    <source>
        <dbReference type="EMBL" id="NCU16849.1"/>
    </source>
</evidence>
<dbReference type="Pfam" id="PF10710">
    <property type="entry name" value="DUF2512"/>
    <property type="match status" value="1"/>
</dbReference>
<feature type="transmembrane region" description="Helical" evidence="2">
    <location>
        <begin position="33"/>
        <end position="52"/>
    </location>
</feature>
<name>A0ABX0A0C3_9BACI</name>
<reference evidence="3 4" key="1">
    <citation type="submission" date="2020-01" db="EMBL/GenBank/DDBJ databases">
        <title>A novel Bacillus sp. from Pasinler.</title>
        <authorList>
            <person name="Adiguzel A."/>
            <person name="Ay H."/>
            <person name="Baltaci M.O."/>
        </authorList>
    </citation>
    <scope>NUCLEOTIDE SEQUENCE [LARGE SCALE GENOMIC DNA]</scope>
    <source>
        <strain evidence="3 4">P1</strain>
    </source>
</reference>
<feature type="transmembrane region" description="Helical" evidence="2">
    <location>
        <begin position="59"/>
        <end position="81"/>
    </location>
</feature>